<dbReference type="EMBL" id="JAFJMO010000004">
    <property type="protein sequence ID" value="KAJ8278861.1"/>
    <property type="molecule type" value="Genomic_DNA"/>
</dbReference>
<comment type="caution">
    <text evidence="2">The sequence shown here is derived from an EMBL/GenBank/DDBJ whole genome shotgun (WGS) entry which is preliminary data.</text>
</comment>
<evidence type="ECO:0000313" key="3">
    <source>
        <dbReference type="Proteomes" id="UP001152803"/>
    </source>
</evidence>
<reference evidence="2" key="1">
    <citation type="journal article" date="2023" name="Science">
        <title>Genome structures resolve the early diversification of teleost fishes.</title>
        <authorList>
            <person name="Parey E."/>
            <person name="Louis A."/>
            <person name="Montfort J."/>
            <person name="Bouchez O."/>
            <person name="Roques C."/>
            <person name="Iampietro C."/>
            <person name="Lluch J."/>
            <person name="Castinel A."/>
            <person name="Donnadieu C."/>
            <person name="Desvignes T."/>
            <person name="Floi Bucao C."/>
            <person name="Jouanno E."/>
            <person name="Wen M."/>
            <person name="Mejri S."/>
            <person name="Dirks R."/>
            <person name="Jansen H."/>
            <person name="Henkel C."/>
            <person name="Chen W.J."/>
            <person name="Zahm M."/>
            <person name="Cabau C."/>
            <person name="Klopp C."/>
            <person name="Thompson A.W."/>
            <person name="Robinson-Rechavi M."/>
            <person name="Braasch I."/>
            <person name="Lecointre G."/>
            <person name="Bobe J."/>
            <person name="Postlethwait J.H."/>
            <person name="Berthelot C."/>
            <person name="Roest Crollius H."/>
            <person name="Guiguen Y."/>
        </authorList>
    </citation>
    <scope>NUCLEOTIDE SEQUENCE</scope>
    <source>
        <strain evidence="2">Concon-B</strain>
    </source>
</reference>
<dbReference type="Proteomes" id="UP001152803">
    <property type="component" value="Unassembled WGS sequence"/>
</dbReference>
<gene>
    <name evidence="2" type="ORF">COCON_G00059270</name>
</gene>
<evidence type="ECO:0000313" key="2">
    <source>
        <dbReference type="EMBL" id="KAJ8278861.1"/>
    </source>
</evidence>
<sequence length="97" mass="11080">MTGYKNTEGLLLLPKPSLNPSRSRDTHKVSQHCRRPPLGSVRRSRYRNLKRLPPQDPISSSTLLRSATLGKHKVGLRRARKKRVDHRPVCSRLGHRG</sequence>
<proteinExistence type="predicted"/>
<organism evidence="2 3">
    <name type="scientific">Conger conger</name>
    <name type="common">Conger eel</name>
    <name type="synonym">Muraena conger</name>
    <dbReference type="NCBI Taxonomy" id="82655"/>
    <lineage>
        <taxon>Eukaryota</taxon>
        <taxon>Metazoa</taxon>
        <taxon>Chordata</taxon>
        <taxon>Craniata</taxon>
        <taxon>Vertebrata</taxon>
        <taxon>Euteleostomi</taxon>
        <taxon>Actinopterygii</taxon>
        <taxon>Neopterygii</taxon>
        <taxon>Teleostei</taxon>
        <taxon>Anguilliformes</taxon>
        <taxon>Congridae</taxon>
        <taxon>Conger</taxon>
    </lineage>
</organism>
<feature type="compositionally biased region" description="Low complexity" evidence="1">
    <location>
        <begin position="10"/>
        <end position="21"/>
    </location>
</feature>
<protein>
    <submittedName>
        <fullName evidence="2">Uncharacterized protein</fullName>
    </submittedName>
</protein>
<accession>A0A9Q1DQY3</accession>
<dbReference type="AlphaFoldDB" id="A0A9Q1DQY3"/>
<feature type="compositionally biased region" description="Basic residues" evidence="1">
    <location>
        <begin position="70"/>
        <end position="85"/>
    </location>
</feature>
<evidence type="ECO:0000256" key="1">
    <source>
        <dbReference type="SAM" id="MobiDB-lite"/>
    </source>
</evidence>
<name>A0A9Q1DQY3_CONCO</name>
<keyword evidence="3" id="KW-1185">Reference proteome</keyword>
<feature type="region of interest" description="Disordered" evidence="1">
    <location>
        <begin position="1"/>
        <end position="97"/>
    </location>
</feature>